<dbReference type="GO" id="GO:0003735">
    <property type="term" value="F:structural constituent of ribosome"/>
    <property type="evidence" value="ECO:0007669"/>
    <property type="project" value="InterPro"/>
</dbReference>
<evidence type="ECO:0000256" key="1">
    <source>
        <dbReference type="ARBA" id="ARBA00008777"/>
    </source>
</evidence>
<evidence type="ECO:0000256" key="3">
    <source>
        <dbReference type="ARBA" id="ARBA00023274"/>
    </source>
</evidence>
<name>A0A518JYF4_9BACT</name>
<dbReference type="PANTHER" id="PTHR14413">
    <property type="entry name" value="RIBOSOMAL PROTEIN L17"/>
    <property type="match status" value="1"/>
</dbReference>
<evidence type="ECO:0000313" key="6">
    <source>
        <dbReference type="EMBL" id="QDV70574.1"/>
    </source>
</evidence>
<dbReference type="PANTHER" id="PTHR14413:SF16">
    <property type="entry name" value="LARGE RIBOSOMAL SUBUNIT PROTEIN BL17M"/>
    <property type="match status" value="1"/>
</dbReference>
<dbReference type="Gene3D" id="3.90.1030.10">
    <property type="entry name" value="Ribosomal protein L17"/>
    <property type="match status" value="1"/>
</dbReference>
<dbReference type="SUPFAM" id="SSF64263">
    <property type="entry name" value="Prokaryotic ribosomal protein L17"/>
    <property type="match status" value="1"/>
</dbReference>
<sequence>MRHRRKGRVLGRSPSHRKAMFKNLASSLFLTERDAELDDNAPKVKGRVVTTLEKAKEIRPLVERCITIAKRSLAAEEESQKYATDAERGSDAWKTWRKSENWRKWTDARAPAIAARRRVLQLLGDKQAMHIVFDELADRFRDRPGGYTRILRLAKPRLGDAGTRAILEFVGVNDRVSQKAERPSFDDDSDAAEEEVASEESKASDE</sequence>
<dbReference type="Pfam" id="PF01196">
    <property type="entry name" value="Ribosomal_L17"/>
    <property type="match status" value="1"/>
</dbReference>
<keyword evidence="3 4" id="KW-0687">Ribonucleoprotein</keyword>
<dbReference type="GO" id="GO:0006412">
    <property type="term" value="P:translation"/>
    <property type="evidence" value="ECO:0007669"/>
    <property type="project" value="UniProtKB-UniRule"/>
</dbReference>
<evidence type="ECO:0000256" key="4">
    <source>
        <dbReference type="HAMAP-Rule" id="MF_01368"/>
    </source>
</evidence>
<dbReference type="OrthoDB" id="9809073at2"/>
<dbReference type="KEGG" id="rcf:Poly24_42980"/>
<feature type="compositionally biased region" description="Acidic residues" evidence="5">
    <location>
        <begin position="186"/>
        <end position="198"/>
    </location>
</feature>
<protein>
    <recommendedName>
        <fullName evidence="4">Large ribosomal subunit protein bL17</fullName>
    </recommendedName>
</protein>
<keyword evidence="2 4" id="KW-0689">Ribosomal protein</keyword>
<feature type="region of interest" description="Disordered" evidence="5">
    <location>
        <begin position="176"/>
        <end position="206"/>
    </location>
</feature>
<feature type="compositionally biased region" description="Basic and acidic residues" evidence="5">
    <location>
        <begin position="176"/>
        <end position="185"/>
    </location>
</feature>
<evidence type="ECO:0000256" key="5">
    <source>
        <dbReference type="SAM" id="MobiDB-lite"/>
    </source>
</evidence>
<dbReference type="GO" id="GO:0022625">
    <property type="term" value="C:cytosolic large ribosomal subunit"/>
    <property type="evidence" value="ECO:0007669"/>
    <property type="project" value="TreeGrafter"/>
</dbReference>
<gene>
    <name evidence="4 6" type="primary">rplQ</name>
    <name evidence="6" type="ORF">Poly24_42980</name>
</gene>
<accession>A0A518JYF4</accession>
<proteinExistence type="inferred from homology"/>
<organism evidence="6 7">
    <name type="scientific">Rosistilla carotiformis</name>
    <dbReference type="NCBI Taxonomy" id="2528017"/>
    <lineage>
        <taxon>Bacteria</taxon>
        <taxon>Pseudomonadati</taxon>
        <taxon>Planctomycetota</taxon>
        <taxon>Planctomycetia</taxon>
        <taxon>Pirellulales</taxon>
        <taxon>Pirellulaceae</taxon>
        <taxon>Rosistilla</taxon>
    </lineage>
</organism>
<comment type="similarity">
    <text evidence="1 4">Belongs to the bacterial ribosomal protein bL17 family.</text>
</comment>
<dbReference type="InterPro" id="IPR036373">
    <property type="entry name" value="Ribosomal_bL17_sf"/>
</dbReference>
<reference evidence="6 7" key="1">
    <citation type="submission" date="2019-02" db="EMBL/GenBank/DDBJ databases">
        <title>Deep-cultivation of Planctomycetes and their phenomic and genomic characterization uncovers novel biology.</title>
        <authorList>
            <person name="Wiegand S."/>
            <person name="Jogler M."/>
            <person name="Boedeker C."/>
            <person name="Pinto D."/>
            <person name="Vollmers J."/>
            <person name="Rivas-Marin E."/>
            <person name="Kohn T."/>
            <person name="Peeters S.H."/>
            <person name="Heuer A."/>
            <person name="Rast P."/>
            <person name="Oberbeckmann S."/>
            <person name="Bunk B."/>
            <person name="Jeske O."/>
            <person name="Meyerdierks A."/>
            <person name="Storesund J.E."/>
            <person name="Kallscheuer N."/>
            <person name="Luecker S."/>
            <person name="Lage O.M."/>
            <person name="Pohl T."/>
            <person name="Merkel B.J."/>
            <person name="Hornburger P."/>
            <person name="Mueller R.-W."/>
            <person name="Bruemmer F."/>
            <person name="Labrenz M."/>
            <person name="Spormann A.M."/>
            <person name="Op den Camp H."/>
            <person name="Overmann J."/>
            <person name="Amann R."/>
            <person name="Jetten M.S.M."/>
            <person name="Mascher T."/>
            <person name="Medema M.H."/>
            <person name="Devos D.P."/>
            <person name="Kaster A.-K."/>
            <person name="Ovreas L."/>
            <person name="Rohde M."/>
            <person name="Galperin M.Y."/>
            <person name="Jogler C."/>
        </authorList>
    </citation>
    <scope>NUCLEOTIDE SEQUENCE [LARGE SCALE GENOMIC DNA]</scope>
    <source>
        <strain evidence="6 7">Poly24</strain>
    </source>
</reference>
<dbReference type="HAMAP" id="MF_01368">
    <property type="entry name" value="Ribosomal_bL17"/>
    <property type="match status" value="1"/>
</dbReference>
<dbReference type="InterPro" id="IPR000456">
    <property type="entry name" value="Ribosomal_bL17"/>
</dbReference>
<dbReference type="EMBL" id="CP036348">
    <property type="protein sequence ID" value="QDV70574.1"/>
    <property type="molecule type" value="Genomic_DNA"/>
</dbReference>
<dbReference type="Proteomes" id="UP000315082">
    <property type="component" value="Chromosome"/>
</dbReference>
<keyword evidence="7" id="KW-1185">Reference proteome</keyword>
<evidence type="ECO:0000256" key="2">
    <source>
        <dbReference type="ARBA" id="ARBA00022980"/>
    </source>
</evidence>
<dbReference type="AlphaFoldDB" id="A0A518JYF4"/>
<evidence type="ECO:0000313" key="7">
    <source>
        <dbReference type="Proteomes" id="UP000315082"/>
    </source>
</evidence>
<comment type="subunit">
    <text evidence="4">Part of the 50S ribosomal subunit. Contacts protein L32.</text>
</comment>
<dbReference type="RefSeq" id="WP_145100028.1">
    <property type="nucleotide sequence ID" value="NZ_CP036348.1"/>
</dbReference>